<evidence type="ECO:0000256" key="3">
    <source>
        <dbReference type="ARBA" id="ARBA00004906"/>
    </source>
</evidence>
<gene>
    <name evidence="17" type="ORF">PBRA_000165</name>
</gene>
<dbReference type="InterPro" id="IPR013083">
    <property type="entry name" value="Znf_RING/FYVE/PHD"/>
</dbReference>
<dbReference type="GO" id="GO:0006325">
    <property type="term" value="P:chromatin organization"/>
    <property type="evidence" value="ECO:0007669"/>
    <property type="project" value="UniProtKB-KW"/>
</dbReference>
<dbReference type="InterPro" id="IPR018957">
    <property type="entry name" value="Znf_C3HC4_RING-type"/>
</dbReference>
<evidence type="ECO:0000256" key="4">
    <source>
        <dbReference type="ARBA" id="ARBA00005555"/>
    </source>
</evidence>
<feature type="domain" description="RING-type" evidence="16">
    <location>
        <begin position="192"/>
        <end position="231"/>
    </location>
</feature>
<evidence type="ECO:0000256" key="14">
    <source>
        <dbReference type="RuleBase" id="RU365038"/>
    </source>
</evidence>
<evidence type="ECO:0000256" key="2">
    <source>
        <dbReference type="ARBA" id="ARBA00004123"/>
    </source>
</evidence>
<dbReference type="GO" id="GO:0033503">
    <property type="term" value="C:HULC complex"/>
    <property type="evidence" value="ECO:0007669"/>
    <property type="project" value="TreeGrafter"/>
</dbReference>
<dbReference type="AlphaFoldDB" id="A0A0G4IH02"/>
<name>A0A0G4IH02_PLABS</name>
<dbReference type="STRING" id="37360.A0A0G4IH02"/>
<dbReference type="EMBL" id="CDSF01000001">
    <property type="protein sequence ID" value="CEO94380.1"/>
    <property type="molecule type" value="Genomic_DNA"/>
</dbReference>
<evidence type="ECO:0000256" key="6">
    <source>
        <dbReference type="ARBA" id="ARBA00022723"/>
    </source>
</evidence>
<evidence type="ECO:0000256" key="1">
    <source>
        <dbReference type="ARBA" id="ARBA00000900"/>
    </source>
</evidence>
<dbReference type="InterPro" id="IPR017907">
    <property type="entry name" value="Znf_RING_CS"/>
</dbReference>
<evidence type="ECO:0000256" key="8">
    <source>
        <dbReference type="ARBA" id="ARBA00022786"/>
    </source>
</evidence>
<keyword evidence="12 14" id="KW-0539">Nucleus</keyword>
<dbReference type="PROSITE" id="PS50089">
    <property type="entry name" value="ZF_RING_2"/>
    <property type="match status" value="1"/>
</dbReference>
<dbReference type="Proteomes" id="UP000039324">
    <property type="component" value="Unassembled WGS sequence"/>
</dbReference>
<keyword evidence="6 14" id="KW-0479">Metal-binding</keyword>
<dbReference type="EC" id="2.3.2.27" evidence="14"/>
<evidence type="ECO:0000256" key="7">
    <source>
        <dbReference type="ARBA" id="ARBA00022771"/>
    </source>
</evidence>
<protein>
    <recommendedName>
        <fullName evidence="14">E3 ubiquitin protein ligase</fullName>
        <ecNumber evidence="14">2.3.2.27</ecNumber>
    </recommendedName>
</protein>
<organism evidence="17 18">
    <name type="scientific">Plasmodiophora brassicae</name>
    <name type="common">Clubroot disease agent</name>
    <dbReference type="NCBI Taxonomy" id="37360"/>
    <lineage>
        <taxon>Eukaryota</taxon>
        <taxon>Sar</taxon>
        <taxon>Rhizaria</taxon>
        <taxon>Endomyxa</taxon>
        <taxon>Phytomyxea</taxon>
        <taxon>Plasmodiophorida</taxon>
        <taxon>Plasmodiophoridae</taxon>
        <taxon>Plasmodiophora</taxon>
    </lineage>
</organism>
<evidence type="ECO:0000313" key="17">
    <source>
        <dbReference type="EMBL" id="CEO94380.1"/>
    </source>
</evidence>
<dbReference type="GO" id="GO:0005634">
    <property type="term" value="C:nucleus"/>
    <property type="evidence" value="ECO:0007669"/>
    <property type="project" value="UniProtKB-SubCell"/>
</dbReference>
<proteinExistence type="inferred from homology"/>
<evidence type="ECO:0000256" key="10">
    <source>
        <dbReference type="ARBA" id="ARBA00022853"/>
    </source>
</evidence>
<reference evidence="17 18" key="1">
    <citation type="submission" date="2015-02" db="EMBL/GenBank/DDBJ databases">
        <authorList>
            <person name="Chooi Y.-H."/>
        </authorList>
    </citation>
    <scope>NUCLEOTIDE SEQUENCE [LARGE SCALE GENOMIC DNA]</scope>
    <source>
        <strain evidence="17">E3</strain>
    </source>
</reference>
<dbReference type="SUPFAM" id="SSF57850">
    <property type="entry name" value="RING/U-box"/>
    <property type="match status" value="1"/>
</dbReference>
<dbReference type="PANTHER" id="PTHR23163">
    <property type="entry name" value="RING FINGER PROTEIN-RELATED"/>
    <property type="match status" value="1"/>
</dbReference>
<evidence type="ECO:0000256" key="12">
    <source>
        <dbReference type="ARBA" id="ARBA00023242"/>
    </source>
</evidence>
<keyword evidence="7 13" id="KW-0863">Zinc-finger</keyword>
<dbReference type="OrthoDB" id="10266039at2759"/>
<evidence type="ECO:0000313" key="18">
    <source>
        <dbReference type="Proteomes" id="UP000039324"/>
    </source>
</evidence>
<feature type="coiled-coil region" evidence="15">
    <location>
        <begin position="144"/>
        <end position="171"/>
    </location>
</feature>
<dbReference type="GO" id="GO:0061630">
    <property type="term" value="F:ubiquitin protein ligase activity"/>
    <property type="evidence" value="ECO:0007669"/>
    <property type="project" value="UniProtKB-EC"/>
</dbReference>
<comment type="similarity">
    <text evidence="4 14">Belongs to the BRE1 family.</text>
</comment>
<comment type="catalytic activity">
    <reaction evidence="1 14">
        <text>S-ubiquitinyl-[E2 ubiquitin-conjugating enzyme]-L-cysteine + [acceptor protein]-L-lysine = [E2 ubiquitin-conjugating enzyme]-L-cysteine + N(6)-ubiquitinyl-[acceptor protein]-L-lysine.</text>
        <dbReference type="EC" id="2.3.2.27"/>
    </reaction>
</comment>
<dbReference type="InterPro" id="IPR001841">
    <property type="entry name" value="Znf_RING"/>
</dbReference>
<dbReference type="GO" id="GO:0016567">
    <property type="term" value="P:protein ubiquitination"/>
    <property type="evidence" value="ECO:0007669"/>
    <property type="project" value="UniProtKB-UniRule"/>
</dbReference>
<comment type="pathway">
    <text evidence="3 14">Protein modification; protein ubiquitination.</text>
</comment>
<keyword evidence="11 14" id="KW-0175">Coiled coil</keyword>
<dbReference type="PANTHER" id="PTHR23163:SF0">
    <property type="entry name" value="E3 UBIQUITIN-PROTEIN LIGASE BRE1"/>
    <property type="match status" value="1"/>
</dbReference>
<evidence type="ECO:0000256" key="13">
    <source>
        <dbReference type="PROSITE-ProRule" id="PRU00175"/>
    </source>
</evidence>
<evidence type="ECO:0000259" key="16">
    <source>
        <dbReference type="PROSITE" id="PS50089"/>
    </source>
</evidence>
<evidence type="ECO:0000256" key="9">
    <source>
        <dbReference type="ARBA" id="ARBA00022833"/>
    </source>
</evidence>
<keyword evidence="18" id="KW-1185">Reference proteome</keyword>
<keyword evidence="9 14" id="KW-0862">Zinc</keyword>
<dbReference type="Pfam" id="PF00097">
    <property type="entry name" value="zf-C3HC4"/>
    <property type="match status" value="1"/>
</dbReference>
<dbReference type="CDD" id="cd16499">
    <property type="entry name" value="RING-HC_Bre1-like"/>
    <property type="match status" value="1"/>
</dbReference>
<keyword evidence="5 14" id="KW-0808">Transferase</keyword>
<dbReference type="Gene3D" id="3.30.40.10">
    <property type="entry name" value="Zinc/RING finger domain, C3HC4 (zinc finger)"/>
    <property type="match status" value="1"/>
</dbReference>
<evidence type="ECO:0000256" key="15">
    <source>
        <dbReference type="SAM" id="Coils"/>
    </source>
</evidence>
<dbReference type="InterPro" id="IPR013956">
    <property type="entry name" value="E3_ubiquit_lig_Bre1"/>
</dbReference>
<sequence>MAELDEVVKQFDDMQEMNLRLMQQLRDLEDCNTQLVADGSRLKQSLEKMNTEKRVLLDRESKLTSVVERHLETISALRGEIAARAALEEKLNEQLQLLQNLAEEYKLTAYESSQKAIEVQDQSKVTLATLEARLRSAETRTSSLVSAEKNARRAEEKSIVLQKQLDRLTAQVGPVDVGLERELEHYKRMVKCSVCKDTPKSVVIAKCFHIFCRPCIDTRIKNRDRRCPACSKPFGQDDVHNIYLTH</sequence>
<evidence type="ECO:0000256" key="11">
    <source>
        <dbReference type="ARBA" id="ARBA00023054"/>
    </source>
</evidence>
<dbReference type="PROSITE" id="PS00518">
    <property type="entry name" value="ZF_RING_1"/>
    <property type="match status" value="1"/>
</dbReference>
<accession>A0A0G4IH02</accession>
<comment type="subcellular location">
    <subcellularLocation>
        <location evidence="2 14">Nucleus</location>
    </subcellularLocation>
</comment>
<keyword evidence="10 14" id="KW-0156">Chromatin regulator</keyword>
<dbReference type="OMA" id="CINCEND"/>
<dbReference type="UniPathway" id="UPA00143"/>
<dbReference type="GO" id="GO:0008270">
    <property type="term" value="F:zinc ion binding"/>
    <property type="evidence" value="ECO:0007669"/>
    <property type="project" value="UniProtKB-KW"/>
</dbReference>
<dbReference type="SMART" id="SM00184">
    <property type="entry name" value="RING"/>
    <property type="match status" value="1"/>
</dbReference>
<evidence type="ECO:0000256" key="5">
    <source>
        <dbReference type="ARBA" id="ARBA00022679"/>
    </source>
</evidence>
<keyword evidence="8 14" id="KW-0833">Ubl conjugation pathway</keyword>